<dbReference type="PROSITE" id="PS50966">
    <property type="entry name" value="ZF_SWIM"/>
    <property type="match status" value="1"/>
</dbReference>
<organism evidence="3 4">
    <name type="scientific">Woeseia oceani</name>
    <dbReference type="NCBI Taxonomy" id="1548547"/>
    <lineage>
        <taxon>Bacteria</taxon>
        <taxon>Pseudomonadati</taxon>
        <taxon>Pseudomonadota</taxon>
        <taxon>Gammaproteobacteria</taxon>
        <taxon>Woeseiales</taxon>
        <taxon>Woeseiaceae</taxon>
        <taxon>Woeseia</taxon>
    </lineage>
</organism>
<gene>
    <name evidence="3" type="ORF">BA177_05330</name>
</gene>
<dbReference type="Proteomes" id="UP000092695">
    <property type="component" value="Chromosome"/>
</dbReference>
<protein>
    <recommendedName>
        <fullName evidence="2">SWIM-type domain-containing protein</fullName>
    </recommendedName>
</protein>
<proteinExistence type="predicted"/>
<keyword evidence="1" id="KW-0479">Metal-binding</keyword>
<evidence type="ECO:0000313" key="4">
    <source>
        <dbReference type="Proteomes" id="UP000092695"/>
    </source>
</evidence>
<dbReference type="EMBL" id="CP016268">
    <property type="protein sequence ID" value="ANO50706.1"/>
    <property type="molecule type" value="Genomic_DNA"/>
</dbReference>
<dbReference type="InterPro" id="IPR007527">
    <property type="entry name" value="Znf_SWIM"/>
</dbReference>
<dbReference type="KEGG" id="woc:BA177_05330"/>
<dbReference type="AlphaFoldDB" id="A0A193LE36"/>
<evidence type="ECO:0000313" key="3">
    <source>
        <dbReference type="EMBL" id="ANO50706.1"/>
    </source>
</evidence>
<dbReference type="GO" id="GO:0008270">
    <property type="term" value="F:zinc ion binding"/>
    <property type="evidence" value="ECO:0007669"/>
    <property type="project" value="UniProtKB-KW"/>
</dbReference>
<feature type="domain" description="SWIM-type" evidence="2">
    <location>
        <begin position="44"/>
        <end position="81"/>
    </location>
</feature>
<keyword evidence="1" id="KW-0862">Zinc</keyword>
<keyword evidence="1" id="KW-0863">Zinc-finger</keyword>
<keyword evidence="4" id="KW-1185">Reference proteome</keyword>
<reference evidence="3 4" key="1">
    <citation type="submission" date="2016-06" db="EMBL/GenBank/DDBJ databases">
        <title>Complete genome sequence of a deep-branching marine Gamma Proteobacterium Woeseia oceani type strain XK5.</title>
        <authorList>
            <person name="Mu D."/>
            <person name="Du Z."/>
        </authorList>
    </citation>
    <scope>NUCLEOTIDE SEQUENCE [LARGE SCALE GENOMIC DNA]</scope>
    <source>
        <strain evidence="3 4">XK5</strain>
    </source>
</reference>
<accession>A0A193LE36</accession>
<evidence type="ECO:0000256" key="1">
    <source>
        <dbReference type="PROSITE-ProRule" id="PRU00325"/>
    </source>
</evidence>
<name>A0A193LE36_9GAMM</name>
<sequence>MAFRGCHLAALFATLAFVRIPPCATGAEVKELKFLVKGSAPQPYELLFIKDGNSLTAICNCPAGEHGNFCKHRISLLDGKPKGLVSDNAEQVAVVVEWLVGTDVETALLELRVVEKDKAAPKADLVAAKRKLARAMNS</sequence>
<evidence type="ECO:0000259" key="2">
    <source>
        <dbReference type="PROSITE" id="PS50966"/>
    </source>
</evidence>